<accession>A0AC35TPL5</accession>
<evidence type="ECO:0000313" key="2">
    <source>
        <dbReference type="WBParaSite" id="RSKR_0000302700.1"/>
    </source>
</evidence>
<dbReference type="Proteomes" id="UP000095286">
    <property type="component" value="Unplaced"/>
</dbReference>
<name>A0AC35TPL5_9BILA</name>
<protein>
    <submittedName>
        <fullName evidence="2">TIL domain-containing protein</fullName>
    </submittedName>
</protein>
<organism evidence="1 2">
    <name type="scientific">Rhabditophanes sp. KR3021</name>
    <dbReference type="NCBI Taxonomy" id="114890"/>
    <lineage>
        <taxon>Eukaryota</taxon>
        <taxon>Metazoa</taxon>
        <taxon>Ecdysozoa</taxon>
        <taxon>Nematoda</taxon>
        <taxon>Chromadorea</taxon>
        <taxon>Rhabditida</taxon>
        <taxon>Tylenchina</taxon>
        <taxon>Panagrolaimomorpha</taxon>
        <taxon>Strongyloidoidea</taxon>
        <taxon>Alloionematidae</taxon>
        <taxon>Rhabditophanes</taxon>
    </lineage>
</organism>
<dbReference type="WBParaSite" id="RSKR_0000302700.1">
    <property type="protein sequence ID" value="RSKR_0000302700.1"/>
    <property type="gene ID" value="RSKR_0000302700"/>
</dbReference>
<sequence>MKVQVIIFASLAVFLMAEQKKIVGLERDKRNSDPRSLAIELKTTLKPRQKRDSDPRFSAVLLKTTLKPRQKRDSDPRFSAVLLKTTLKPRQKRESEPRLLTDVVMHAFKPLTCPTNEVYMECGPGCVSMCGIQYSLCPQSCGKAGCYCTGEFALTQLGGTCIKRNDCPKN</sequence>
<reference evidence="2" key="1">
    <citation type="submission" date="2016-11" db="UniProtKB">
        <authorList>
            <consortium name="WormBaseParasite"/>
        </authorList>
    </citation>
    <scope>IDENTIFICATION</scope>
    <source>
        <strain evidence="2">KR3021</strain>
    </source>
</reference>
<proteinExistence type="predicted"/>
<evidence type="ECO:0000313" key="1">
    <source>
        <dbReference type="Proteomes" id="UP000095286"/>
    </source>
</evidence>